<organism evidence="1 2">
    <name type="scientific">Aedes albopictus</name>
    <name type="common">Asian tiger mosquito</name>
    <name type="synonym">Stegomyia albopicta</name>
    <dbReference type="NCBI Taxonomy" id="7160"/>
    <lineage>
        <taxon>Eukaryota</taxon>
        <taxon>Metazoa</taxon>
        <taxon>Ecdysozoa</taxon>
        <taxon>Arthropoda</taxon>
        <taxon>Hexapoda</taxon>
        <taxon>Insecta</taxon>
        <taxon>Pterygota</taxon>
        <taxon>Neoptera</taxon>
        <taxon>Endopterygota</taxon>
        <taxon>Diptera</taxon>
        <taxon>Nematocera</taxon>
        <taxon>Culicoidea</taxon>
        <taxon>Culicidae</taxon>
        <taxon>Culicinae</taxon>
        <taxon>Aedini</taxon>
        <taxon>Aedes</taxon>
        <taxon>Stegomyia</taxon>
    </lineage>
</organism>
<dbReference type="Pfam" id="PF03564">
    <property type="entry name" value="DUF1759"/>
    <property type="match status" value="1"/>
</dbReference>
<evidence type="ECO:0000313" key="2">
    <source>
        <dbReference type="Proteomes" id="UP000069940"/>
    </source>
</evidence>
<keyword evidence="2" id="KW-1185">Reference proteome</keyword>
<reference evidence="1" key="2">
    <citation type="submission" date="2025-05" db="UniProtKB">
        <authorList>
            <consortium name="EnsemblMetazoa"/>
        </authorList>
    </citation>
    <scope>IDENTIFICATION</scope>
    <source>
        <strain evidence="1">Foshan</strain>
    </source>
</reference>
<accession>A0ABM1ZAR9</accession>
<sequence>MLSEVVELDLSAAEKEEMHEQQVTENKETVWEFENLYCEVKAVLSQLKIKQTPSSSSMAVPAAPSSSRVMLPDIKLPTFGGKLMQWITFRDTFRSLIHNNESLPSIYKFTYLRTSLFGEALQEISSIEMTASNYRIAWTTLKNRYENKKLILKTQLDAIFAVKPVRKECFEALNHVVSTFDKNLQMIGKLGIDTKN</sequence>
<proteinExistence type="predicted"/>
<protein>
    <submittedName>
        <fullName evidence="1">Uncharacterized protein</fullName>
    </submittedName>
</protein>
<dbReference type="Proteomes" id="UP000069940">
    <property type="component" value="Unassembled WGS sequence"/>
</dbReference>
<dbReference type="EnsemblMetazoa" id="AALFPA23_016686.R24347">
    <property type="protein sequence ID" value="AALFPA23_016686.P24347"/>
    <property type="gene ID" value="AALFPA23_016686"/>
</dbReference>
<dbReference type="RefSeq" id="XP_062716571.1">
    <property type="nucleotide sequence ID" value="XM_062860587.1"/>
</dbReference>
<dbReference type="PANTHER" id="PTHR22954">
    <property type="entry name" value="RETROVIRAL PROTEASE-RELATED"/>
    <property type="match status" value="1"/>
</dbReference>
<dbReference type="GeneID" id="134291992"/>
<name>A0ABM1ZAR9_AEDAL</name>
<evidence type="ECO:0000313" key="1">
    <source>
        <dbReference type="EnsemblMetazoa" id="AALFPA23_016686.P24347"/>
    </source>
</evidence>
<dbReference type="PANTHER" id="PTHR22954:SF3">
    <property type="entry name" value="PROTEIN CBG08539"/>
    <property type="match status" value="1"/>
</dbReference>
<dbReference type="InterPro" id="IPR005312">
    <property type="entry name" value="DUF1759"/>
</dbReference>
<reference evidence="2" key="1">
    <citation type="journal article" date="2015" name="Proc. Natl. Acad. Sci. U.S.A.">
        <title>Genome sequence of the Asian Tiger mosquito, Aedes albopictus, reveals insights into its biology, genetics, and evolution.</title>
        <authorList>
            <person name="Chen X.G."/>
            <person name="Jiang X."/>
            <person name="Gu J."/>
            <person name="Xu M."/>
            <person name="Wu Y."/>
            <person name="Deng Y."/>
            <person name="Zhang C."/>
            <person name="Bonizzoni M."/>
            <person name="Dermauw W."/>
            <person name="Vontas J."/>
            <person name="Armbruster P."/>
            <person name="Huang X."/>
            <person name="Yang Y."/>
            <person name="Zhang H."/>
            <person name="He W."/>
            <person name="Peng H."/>
            <person name="Liu Y."/>
            <person name="Wu K."/>
            <person name="Chen J."/>
            <person name="Lirakis M."/>
            <person name="Topalis P."/>
            <person name="Van Leeuwen T."/>
            <person name="Hall A.B."/>
            <person name="Jiang X."/>
            <person name="Thorpe C."/>
            <person name="Mueller R.L."/>
            <person name="Sun C."/>
            <person name="Waterhouse R.M."/>
            <person name="Yan G."/>
            <person name="Tu Z.J."/>
            <person name="Fang X."/>
            <person name="James A.A."/>
        </authorList>
    </citation>
    <scope>NUCLEOTIDE SEQUENCE [LARGE SCALE GENOMIC DNA]</scope>
    <source>
        <strain evidence="2">Foshan</strain>
    </source>
</reference>